<dbReference type="HAMAP" id="MF_00171">
    <property type="entry name" value="TruA"/>
    <property type="match status" value="1"/>
</dbReference>
<feature type="region of interest" description="Disordered" evidence="4">
    <location>
        <begin position="35"/>
        <end position="54"/>
    </location>
</feature>
<dbReference type="GO" id="GO:0005634">
    <property type="term" value="C:nucleus"/>
    <property type="evidence" value="ECO:0007669"/>
    <property type="project" value="TreeGrafter"/>
</dbReference>
<sequence>MAIDTAPSAQSISDYTSWSHEQLVERVKRLEMELASRPDKPCPDSPGPGRFKKVTRLPRAFDPSKYSTRLVAFKLAYLGKRYNGFEFHANNTTPLPTVEEELWKAFKTARLIFPPEGQAVGDWEGCDYSKCGRTDKGVSAFGQVIGVRVRSNRPLGRNRESTKVASFAEPPMVDFIQQGSMQARDEASESFNTWPRPNAVELVSQPLRPSQTAPAPDESEPNDEHDLNFDPIADELPYAVMLNRLLPPDIRILAWCPAPPLGFSARFSCRERQYRYFFTQPAFSPIPCHLDPCFAPSSNARDGFLDIEAMRAAAKLYEGLHDFRNLCKVDASKQIENFERRIFHADIEEVSDATSVLAFLNSPNFYPSTLSPHQPGFPKLYSFTLHGSAFLWHQVRHMVAILFLVGQGLEKASIVSELLDVTRNPRRPMYEMAAETPLVLWDCIFAHEDDSSRTDALQWVYLGDLCGTGDSKFGVPAGGLVDDLWRLWRERKIDEVLAANLLGLVVRQGVSVDRLTARQNGRGRSRRVFQGGDAPRLHGCYRPVMQKPLMDSVDVTNERYALRKGFESAADLKQQGFRRLNKPGPDHDHTIQTAEES</sequence>
<dbReference type="GO" id="GO:0005737">
    <property type="term" value="C:cytoplasm"/>
    <property type="evidence" value="ECO:0007669"/>
    <property type="project" value="TreeGrafter"/>
</dbReference>
<keyword evidence="3" id="KW-0413">Isomerase</keyword>
<dbReference type="PANTHER" id="PTHR11142:SF5">
    <property type="entry name" value="TRNA PSEUDOURIDINE(38_39) SYNTHASE"/>
    <property type="match status" value="1"/>
</dbReference>
<dbReference type="CDD" id="cd02569">
    <property type="entry name" value="PseudoU_synth_ScPus3"/>
    <property type="match status" value="1"/>
</dbReference>
<comment type="similarity">
    <text evidence="1">Belongs to the tRNA pseudouridine synthase TruA family.</text>
</comment>
<gene>
    <name evidence="6" type="ORF">BLGHR1_15444</name>
</gene>
<keyword evidence="2" id="KW-0819">tRNA processing</keyword>
<dbReference type="PANTHER" id="PTHR11142">
    <property type="entry name" value="PSEUDOURIDYLATE SYNTHASE"/>
    <property type="match status" value="1"/>
</dbReference>
<evidence type="ECO:0000313" key="7">
    <source>
        <dbReference type="Proteomes" id="UP000275772"/>
    </source>
</evidence>
<dbReference type="GO" id="GO:0003723">
    <property type="term" value="F:RNA binding"/>
    <property type="evidence" value="ECO:0007669"/>
    <property type="project" value="InterPro"/>
</dbReference>
<dbReference type="Gene3D" id="3.30.70.660">
    <property type="entry name" value="Pseudouridine synthase I, catalytic domain, C-terminal subdomain"/>
    <property type="match status" value="1"/>
</dbReference>
<dbReference type="VEuPathDB" id="FungiDB:BLGHR1_15444"/>
<evidence type="ECO:0000256" key="1">
    <source>
        <dbReference type="ARBA" id="ARBA00009375"/>
    </source>
</evidence>
<dbReference type="Pfam" id="PF01416">
    <property type="entry name" value="PseudoU_synth_1"/>
    <property type="match status" value="1"/>
</dbReference>
<dbReference type="Proteomes" id="UP000275772">
    <property type="component" value="Unassembled WGS sequence"/>
</dbReference>
<name>A0A383UY30_BLUHO</name>
<proteinExistence type="inferred from homology"/>
<dbReference type="InterPro" id="IPR001406">
    <property type="entry name" value="PsdUridine_synth_TruA"/>
</dbReference>
<dbReference type="GO" id="GO:0009982">
    <property type="term" value="F:pseudouridine synthase activity"/>
    <property type="evidence" value="ECO:0007669"/>
    <property type="project" value="InterPro"/>
</dbReference>
<evidence type="ECO:0000256" key="3">
    <source>
        <dbReference type="ARBA" id="ARBA00023235"/>
    </source>
</evidence>
<dbReference type="GO" id="GO:0031119">
    <property type="term" value="P:tRNA pseudouridine synthesis"/>
    <property type="evidence" value="ECO:0007669"/>
    <property type="project" value="TreeGrafter"/>
</dbReference>
<feature type="domain" description="Pseudouridine synthase I TruA alpha/beta" evidence="5">
    <location>
        <begin position="313"/>
        <end position="445"/>
    </location>
</feature>
<evidence type="ECO:0000259" key="5">
    <source>
        <dbReference type="Pfam" id="PF01416"/>
    </source>
</evidence>
<evidence type="ECO:0000256" key="4">
    <source>
        <dbReference type="SAM" id="MobiDB-lite"/>
    </source>
</evidence>
<feature type="region of interest" description="Disordered" evidence="4">
    <location>
        <begin position="578"/>
        <end position="597"/>
    </location>
</feature>
<dbReference type="InterPro" id="IPR020094">
    <property type="entry name" value="TruA/RsuA/RluB/E/F_N"/>
</dbReference>
<dbReference type="SUPFAM" id="SSF55120">
    <property type="entry name" value="Pseudouridine synthase"/>
    <property type="match status" value="1"/>
</dbReference>
<organism evidence="6 7">
    <name type="scientific">Blumeria hordei</name>
    <name type="common">Barley powdery mildew</name>
    <name type="synonym">Blumeria graminis f. sp. hordei</name>
    <dbReference type="NCBI Taxonomy" id="2867405"/>
    <lineage>
        <taxon>Eukaryota</taxon>
        <taxon>Fungi</taxon>
        <taxon>Dikarya</taxon>
        <taxon>Ascomycota</taxon>
        <taxon>Pezizomycotina</taxon>
        <taxon>Leotiomycetes</taxon>
        <taxon>Erysiphales</taxon>
        <taxon>Erysiphaceae</taxon>
        <taxon>Blumeria</taxon>
    </lineage>
</organism>
<accession>A0A383UY30</accession>
<dbReference type="GO" id="GO:1990481">
    <property type="term" value="P:mRNA pseudouridine synthesis"/>
    <property type="evidence" value="ECO:0007669"/>
    <property type="project" value="TreeGrafter"/>
</dbReference>
<dbReference type="InterPro" id="IPR041707">
    <property type="entry name" value="Pus3-like"/>
</dbReference>
<dbReference type="EMBL" id="UNSH01000067">
    <property type="protein sequence ID" value="SZF04646.1"/>
    <property type="molecule type" value="Genomic_DNA"/>
</dbReference>
<dbReference type="AlphaFoldDB" id="A0A383UY30"/>
<dbReference type="Gene3D" id="3.30.70.580">
    <property type="entry name" value="Pseudouridine synthase I, catalytic domain, N-terminal subdomain"/>
    <property type="match status" value="1"/>
</dbReference>
<evidence type="ECO:0000313" key="6">
    <source>
        <dbReference type="EMBL" id="SZF04646.1"/>
    </source>
</evidence>
<evidence type="ECO:0000256" key="2">
    <source>
        <dbReference type="ARBA" id="ARBA00022694"/>
    </source>
</evidence>
<dbReference type="InterPro" id="IPR020097">
    <property type="entry name" value="PsdUridine_synth_TruA_a/b_dom"/>
</dbReference>
<protein>
    <recommendedName>
        <fullName evidence="5">Pseudouridine synthase I TruA alpha/beta domain-containing protein</fullName>
    </recommendedName>
</protein>
<reference evidence="6 7" key="1">
    <citation type="submission" date="2017-11" db="EMBL/GenBank/DDBJ databases">
        <authorList>
            <person name="Kracher B."/>
        </authorList>
    </citation>
    <scope>NUCLEOTIDE SEQUENCE [LARGE SCALE GENOMIC DNA]</scope>
    <source>
        <strain evidence="6 7">RACE1</strain>
    </source>
</reference>
<dbReference type="InterPro" id="IPR020103">
    <property type="entry name" value="PsdUridine_synth_cat_dom_sf"/>
</dbReference>
<dbReference type="InterPro" id="IPR020095">
    <property type="entry name" value="PsdUridine_synth_TruA_C"/>
</dbReference>
<feature type="region of interest" description="Disordered" evidence="4">
    <location>
        <begin position="203"/>
        <end position="228"/>
    </location>
</feature>